<evidence type="ECO:0000256" key="5">
    <source>
        <dbReference type="ARBA" id="ARBA00022692"/>
    </source>
</evidence>
<dbReference type="NCBIfam" id="TIGR01726">
    <property type="entry name" value="HEQRo_perm_3TM"/>
    <property type="match status" value="1"/>
</dbReference>
<dbReference type="PANTHER" id="PTHR30614:SF37">
    <property type="entry name" value="AMINO-ACID ABC TRANSPORTER PERMEASE PROTEIN YHDX-RELATED"/>
    <property type="match status" value="1"/>
</dbReference>
<keyword evidence="7 9" id="KW-1133">Transmembrane helix</keyword>
<evidence type="ECO:0000256" key="2">
    <source>
        <dbReference type="ARBA" id="ARBA00010072"/>
    </source>
</evidence>
<feature type="transmembrane region" description="Helical" evidence="9">
    <location>
        <begin position="90"/>
        <end position="110"/>
    </location>
</feature>
<dbReference type="GO" id="GO:0043190">
    <property type="term" value="C:ATP-binding cassette (ABC) transporter complex"/>
    <property type="evidence" value="ECO:0007669"/>
    <property type="project" value="InterPro"/>
</dbReference>
<evidence type="ECO:0000256" key="4">
    <source>
        <dbReference type="ARBA" id="ARBA00022475"/>
    </source>
</evidence>
<comment type="similarity">
    <text evidence="2">Belongs to the binding-protein-dependent transport system permease family. HisMQ subfamily.</text>
</comment>
<sequence>MQEYIDTAVTVMPFLLKGFLVTLKISFVSIIAGSLLGFVLGVIRSYRIPVVHTLVGLYIHALRGTPFLVQLYLVYFVLPKVDIDWLHWESSTAAFVALSIYTSSYVAEIVRGAIESVPRGQTEGAMTLGLKPLQVLWLVILPQAMRLIVQPMSGVYVMLIKSTAVLAVVGLSELTHQGEVLMITFPSKSLFIYAMIALVYFVYCYPLLRLANWVERRVTGRLAPVSLN</sequence>
<dbReference type="OrthoDB" id="9808531at2"/>
<keyword evidence="4" id="KW-1003">Cell membrane</keyword>
<comment type="caution">
    <text evidence="11">The sequence shown here is derived from an EMBL/GenBank/DDBJ whole genome shotgun (WGS) entry which is preliminary data.</text>
</comment>
<keyword evidence="3 9" id="KW-0813">Transport</keyword>
<dbReference type="EMBL" id="NEVP01000011">
    <property type="protein sequence ID" value="OZI46688.1"/>
    <property type="molecule type" value="Genomic_DNA"/>
</dbReference>
<dbReference type="AlphaFoldDB" id="A0A261TAM8"/>
<dbReference type="PANTHER" id="PTHR30614">
    <property type="entry name" value="MEMBRANE COMPONENT OF AMINO ACID ABC TRANSPORTER"/>
    <property type="match status" value="1"/>
</dbReference>
<dbReference type="InterPro" id="IPR043429">
    <property type="entry name" value="ArtM/GltK/GlnP/TcyL/YhdX-like"/>
</dbReference>
<dbReference type="RefSeq" id="WP_094802544.1">
    <property type="nucleotide sequence ID" value="NZ_NEVN01000009.1"/>
</dbReference>
<organism evidence="11 12">
    <name type="scientific">Bordetella genomosp. 5</name>
    <dbReference type="NCBI Taxonomy" id="1395608"/>
    <lineage>
        <taxon>Bacteria</taxon>
        <taxon>Pseudomonadati</taxon>
        <taxon>Pseudomonadota</taxon>
        <taxon>Betaproteobacteria</taxon>
        <taxon>Burkholderiales</taxon>
        <taxon>Alcaligenaceae</taxon>
        <taxon>Bordetella</taxon>
    </lineage>
</organism>
<evidence type="ECO:0000313" key="11">
    <source>
        <dbReference type="EMBL" id="OZI46688.1"/>
    </source>
</evidence>
<evidence type="ECO:0000259" key="10">
    <source>
        <dbReference type="PROSITE" id="PS50928"/>
    </source>
</evidence>
<dbReference type="Gene3D" id="1.10.3720.10">
    <property type="entry name" value="MetI-like"/>
    <property type="match status" value="1"/>
</dbReference>
<keyword evidence="6" id="KW-0029">Amino-acid transport</keyword>
<keyword evidence="12" id="KW-1185">Reference proteome</keyword>
<keyword evidence="8 9" id="KW-0472">Membrane</keyword>
<evidence type="ECO:0000256" key="7">
    <source>
        <dbReference type="ARBA" id="ARBA00022989"/>
    </source>
</evidence>
<feature type="domain" description="ABC transmembrane type-1" evidence="10">
    <location>
        <begin position="19"/>
        <end position="211"/>
    </location>
</feature>
<evidence type="ECO:0000256" key="3">
    <source>
        <dbReference type="ARBA" id="ARBA00022448"/>
    </source>
</evidence>
<dbReference type="SUPFAM" id="SSF161098">
    <property type="entry name" value="MetI-like"/>
    <property type="match status" value="1"/>
</dbReference>
<name>A0A261TAM8_9BORD</name>
<dbReference type="Pfam" id="PF00528">
    <property type="entry name" value="BPD_transp_1"/>
    <property type="match status" value="1"/>
</dbReference>
<dbReference type="InterPro" id="IPR035906">
    <property type="entry name" value="MetI-like_sf"/>
</dbReference>
<dbReference type="GO" id="GO:0006865">
    <property type="term" value="P:amino acid transport"/>
    <property type="evidence" value="ECO:0007669"/>
    <property type="project" value="UniProtKB-KW"/>
</dbReference>
<dbReference type="CDD" id="cd06261">
    <property type="entry name" value="TM_PBP2"/>
    <property type="match status" value="1"/>
</dbReference>
<feature type="transmembrane region" description="Helical" evidence="9">
    <location>
        <begin position="190"/>
        <end position="208"/>
    </location>
</feature>
<dbReference type="PROSITE" id="PS50928">
    <property type="entry name" value="ABC_TM1"/>
    <property type="match status" value="1"/>
</dbReference>
<dbReference type="InterPro" id="IPR000515">
    <property type="entry name" value="MetI-like"/>
</dbReference>
<evidence type="ECO:0000256" key="1">
    <source>
        <dbReference type="ARBA" id="ARBA00004429"/>
    </source>
</evidence>
<accession>A0A261TAM8</accession>
<dbReference type="GO" id="GO:0022857">
    <property type="term" value="F:transmembrane transporter activity"/>
    <property type="evidence" value="ECO:0007669"/>
    <property type="project" value="InterPro"/>
</dbReference>
<dbReference type="Proteomes" id="UP000216913">
    <property type="component" value="Unassembled WGS sequence"/>
</dbReference>
<evidence type="ECO:0000256" key="9">
    <source>
        <dbReference type="RuleBase" id="RU363032"/>
    </source>
</evidence>
<feature type="transmembrane region" description="Helical" evidence="9">
    <location>
        <begin position="55"/>
        <end position="78"/>
    </location>
</feature>
<keyword evidence="5 9" id="KW-0812">Transmembrane</keyword>
<comment type="subcellular location">
    <subcellularLocation>
        <location evidence="1">Cell inner membrane</location>
        <topology evidence="1">Multi-pass membrane protein</topology>
    </subcellularLocation>
    <subcellularLocation>
        <location evidence="9">Cell membrane</location>
        <topology evidence="9">Multi-pass membrane protein</topology>
    </subcellularLocation>
</comment>
<evidence type="ECO:0000256" key="8">
    <source>
        <dbReference type="ARBA" id="ARBA00023136"/>
    </source>
</evidence>
<proteinExistence type="inferred from homology"/>
<evidence type="ECO:0000256" key="6">
    <source>
        <dbReference type="ARBA" id="ARBA00022970"/>
    </source>
</evidence>
<evidence type="ECO:0000313" key="12">
    <source>
        <dbReference type="Proteomes" id="UP000216913"/>
    </source>
</evidence>
<dbReference type="InterPro" id="IPR010065">
    <property type="entry name" value="AA_ABC_transptr_permease_3TM"/>
</dbReference>
<reference evidence="11 12" key="1">
    <citation type="submission" date="2017-05" db="EMBL/GenBank/DDBJ databases">
        <title>Complete and WGS of Bordetella genogroups.</title>
        <authorList>
            <person name="Spilker T."/>
            <person name="LiPuma J."/>
        </authorList>
    </citation>
    <scope>NUCLEOTIDE SEQUENCE [LARGE SCALE GENOMIC DNA]</scope>
    <source>
        <strain evidence="11 12">AU10456</strain>
    </source>
</reference>
<protein>
    <submittedName>
        <fullName evidence="11">Amino acid ABC transporter permease</fullName>
    </submittedName>
</protein>
<feature type="transmembrane region" description="Helical" evidence="9">
    <location>
        <begin position="20"/>
        <end position="43"/>
    </location>
</feature>
<gene>
    <name evidence="11" type="ORF">CAL25_18540</name>
</gene>
<feature type="transmembrane region" description="Helical" evidence="9">
    <location>
        <begin position="153"/>
        <end position="170"/>
    </location>
</feature>